<dbReference type="InterPro" id="IPR020826">
    <property type="entry name" value="Transketolase_BS"/>
</dbReference>
<dbReference type="Proteomes" id="UP000029707">
    <property type="component" value="Unassembled WGS sequence"/>
</dbReference>
<comment type="subunit">
    <text evidence="6">Homodimer.</text>
</comment>
<comment type="caution">
    <text evidence="22">The sequence shown here is derived from an EMBL/GenBank/DDBJ whole genome shotgun (WGS) entry which is preliminary data.</text>
</comment>
<evidence type="ECO:0000256" key="13">
    <source>
        <dbReference type="ARBA" id="ARBA00023052"/>
    </source>
</evidence>
<evidence type="ECO:0000259" key="21">
    <source>
        <dbReference type="SMART" id="SM00861"/>
    </source>
</evidence>
<feature type="active site" description="Proton donor" evidence="16">
    <location>
        <position position="404"/>
    </location>
</feature>
<evidence type="ECO:0000256" key="12">
    <source>
        <dbReference type="ARBA" id="ARBA00022842"/>
    </source>
</evidence>
<dbReference type="InterPro" id="IPR005478">
    <property type="entry name" value="Transketolase_bac-like"/>
</dbReference>
<dbReference type="InterPro" id="IPR029061">
    <property type="entry name" value="THDP-binding"/>
</dbReference>
<organism evidence="22 23">
    <name type="scientific">Helicobacter japonicus</name>
    <dbReference type="NCBI Taxonomy" id="425400"/>
    <lineage>
        <taxon>Bacteria</taxon>
        <taxon>Pseudomonadati</taxon>
        <taxon>Campylobacterota</taxon>
        <taxon>Epsilonproteobacteria</taxon>
        <taxon>Campylobacterales</taxon>
        <taxon>Helicobacteraceae</taxon>
        <taxon>Helicobacter</taxon>
    </lineage>
</organism>
<evidence type="ECO:0000256" key="4">
    <source>
        <dbReference type="ARBA" id="ARBA00002931"/>
    </source>
</evidence>
<dbReference type="RefSeq" id="WP_034360856.1">
    <property type="nucleotide sequence ID" value="NZ_CAJUDB010000003.1"/>
</dbReference>
<comment type="catalytic activity">
    <reaction evidence="14">
        <text>D-sedoheptulose 7-phosphate + D-glyceraldehyde 3-phosphate = aldehydo-D-ribose 5-phosphate + D-xylulose 5-phosphate</text>
        <dbReference type="Rhea" id="RHEA:10508"/>
        <dbReference type="ChEBI" id="CHEBI:57483"/>
        <dbReference type="ChEBI" id="CHEBI:57737"/>
        <dbReference type="ChEBI" id="CHEBI:58273"/>
        <dbReference type="ChEBI" id="CHEBI:59776"/>
        <dbReference type="EC" id="2.2.1.1"/>
    </reaction>
</comment>
<reference evidence="22 23" key="1">
    <citation type="journal article" date="2014" name="Genome Announc.">
        <title>Draft genome sequences of eight enterohepatic helicobacter species isolated from both laboratory and wild rodents.</title>
        <authorList>
            <person name="Sheh A."/>
            <person name="Shen Z."/>
            <person name="Fox J.G."/>
        </authorList>
    </citation>
    <scope>NUCLEOTIDE SEQUENCE [LARGE SCALE GENOMIC DNA]</scope>
    <source>
        <strain evidence="22 23">MIT 01-6451</strain>
    </source>
</reference>
<feature type="domain" description="Transketolase-like pyrimidine-binding" evidence="21">
    <location>
        <begin position="351"/>
        <end position="517"/>
    </location>
</feature>
<evidence type="ECO:0000313" key="23">
    <source>
        <dbReference type="Proteomes" id="UP000029707"/>
    </source>
</evidence>
<feature type="binding site" evidence="17">
    <location>
        <position position="454"/>
    </location>
    <ligand>
        <name>substrate</name>
    </ligand>
</feature>
<dbReference type="GO" id="GO:0005829">
    <property type="term" value="C:cytosol"/>
    <property type="evidence" value="ECO:0007669"/>
    <property type="project" value="TreeGrafter"/>
</dbReference>
<evidence type="ECO:0000256" key="5">
    <source>
        <dbReference type="ARBA" id="ARBA00007131"/>
    </source>
</evidence>
<keyword evidence="11" id="KW-0106">Calcium</keyword>
<dbReference type="AlphaFoldDB" id="A0A4U8TPF1"/>
<protein>
    <recommendedName>
        <fullName evidence="8 15">Transketolase</fullName>
        <ecNumber evidence="7 15">2.2.1.1</ecNumber>
    </recommendedName>
</protein>
<evidence type="ECO:0000256" key="18">
    <source>
        <dbReference type="PIRSR" id="PIRSR605478-3"/>
    </source>
</evidence>
<evidence type="ECO:0000256" key="3">
    <source>
        <dbReference type="ARBA" id="ARBA00001941"/>
    </source>
</evidence>
<evidence type="ECO:0000256" key="14">
    <source>
        <dbReference type="ARBA" id="ARBA00049473"/>
    </source>
</evidence>
<evidence type="ECO:0000256" key="9">
    <source>
        <dbReference type="ARBA" id="ARBA00022679"/>
    </source>
</evidence>
<dbReference type="Pfam" id="PF02779">
    <property type="entry name" value="Transket_pyr"/>
    <property type="match status" value="1"/>
</dbReference>
<dbReference type="EMBL" id="JRMQ02000005">
    <property type="protein sequence ID" value="TLE01956.1"/>
    <property type="molecule type" value="Genomic_DNA"/>
</dbReference>
<dbReference type="FunFam" id="3.40.50.970:FF:000045">
    <property type="entry name" value="Transketolase"/>
    <property type="match status" value="1"/>
</dbReference>
<gene>
    <name evidence="22" type="primary">tkt</name>
    <name evidence="22" type="ORF">LS65_005190</name>
</gene>
<dbReference type="GO" id="GO:0006098">
    <property type="term" value="P:pentose-phosphate shunt"/>
    <property type="evidence" value="ECO:0007669"/>
    <property type="project" value="TreeGrafter"/>
</dbReference>
<dbReference type="InterPro" id="IPR005474">
    <property type="entry name" value="Transketolase_N"/>
</dbReference>
<evidence type="ECO:0000256" key="7">
    <source>
        <dbReference type="ARBA" id="ARBA00013152"/>
    </source>
</evidence>
<feature type="site" description="Important for catalytic activity" evidence="20">
    <location>
        <position position="38"/>
    </location>
</feature>
<sequence>MQQVSPHITKEDIPLLQKMSHTLGFLCADMVQKANSGHPGAPMGLADIASVLSFHLHLAPHNPTWLNRDRLVFSGGHASALVYALLHLWGFDVSKADLQSFRKIHSKTPGHPEYGHTQGVEITTGPLGQGIANAVGMAMASKYAQNLFGKEIISHYVYCLCGDGDLQEGISYEAASLAGHHQLSNLIVIYDSNTITIEGNTNISMSEDIAKRFESQGFEVFSCDGHSFLEIDNAISCAKSSPKPSIIIAKTKIAKNALSLEGSHKAHGAPLGEEIIFQAKAKLGLEPSAFHIPEDVAFAFGVMKERGELSVVQWQKQYENLPQITKERLDKMIAKDVSHIVYPQFEVGESMATRVSNGKILNAISQAMEGFIGGSADLAPSNNTHLENEGDFPQGKNWHFGIREHAMGAITNGVANYGLFLPFCATFFVFSDYMSPSVRVASLMKARVYYIWTHDSIGVGEDGATHQPIEQLSHFRAMPNLLVFRPADANENVACWQVGLDSKMPCAFVLSRQNLPVLESYTPQLKEQVQKGGYVILSQDNPHITLMASGSEVSLALKAAQSLEQVGIKTQVVSVPCFDLLLEQDKSYKASLCKGKVLAIEASRGLEWHIFADDVIGMSGFGASGKGDALFEHFGFSVAHIVEVAQELVKADS</sequence>
<dbReference type="InterPro" id="IPR055152">
    <property type="entry name" value="Transketolase-like_C_2"/>
</dbReference>
<dbReference type="SMART" id="SM00861">
    <property type="entry name" value="Transket_pyr"/>
    <property type="match status" value="1"/>
</dbReference>
<dbReference type="NCBIfam" id="TIGR00232">
    <property type="entry name" value="tktlase_bact"/>
    <property type="match status" value="1"/>
</dbReference>
<keyword evidence="9 22" id="KW-0808">Transferase</keyword>
<dbReference type="EC" id="2.2.1.1" evidence="7 15"/>
<feature type="binding site" evidence="17">
    <location>
        <position position="462"/>
    </location>
    <ligand>
        <name>substrate</name>
    </ligand>
</feature>
<evidence type="ECO:0000256" key="2">
    <source>
        <dbReference type="ARBA" id="ARBA00001936"/>
    </source>
</evidence>
<dbReference type="InterPro" id="IPR033247">
    <property type="entry name" value="Transketolase_fam"/>
</dbReference>
<keyword evidence="10 19" id="KW-0479">Metal-binding</keyword>
<dbReference type="GeneID" id="82321947"/>
<evidence type="ECO:0000256" key="19">
    <source>
        <dbReference type="PIRSR" id="PIRSR605478-4"/>
    </source>
</evidence>
<dbReference type="GO" id="GO:0046872">
    <property type="term" value="F:metal ion binding"/>
    <property type="evidence" value="ECO:0007669"/>
    <property type="project" value="UniProtKB-KW"/>
</dbReference>
<evidence type="ECO:0000256" key="16">
    <source>
        <dbReference type="PIRSR" id="PIRSR605478-1"/>
    </source>
</evidence>
<dbReference type="SUPFAM" id="SSF52922">
    <property type="entry name" value="TK C-terminal domain-like"/>
    <property type="match status" value="1"/>
</dbReference>
<comment type="cofactor">
    <cofactor evidence="19">
        <name>Mg(2+)</name>
        <dbReference type="ChEBI" id="CHEBI:18420"/>
    </cofactor>
    <text evidence="19">Binds 1 Mg(2+) ion per subunit. Can also utilize other divalent metal cations, such as Ca(2+), Mn(2+) and Co(2+).</text>
</comment>
<evidence type="ECO:0000256" key="10">
    <source>
        <dbReference type="ARBA" id="ARBA00022723"/>
    </source>
</evidence>
<name>A0A4U8TPF1_9HELI</name>
<evidence type="ECO:0000256" key="1">
    <source>
        <dbReference type="ARBA" id="ARBA00001913"/>
    </source>
</evidence>
<evidence type="ECO:0000256" key="20">
    <source>
        <dbReference type="PIRSR" id="PIRSR605478-5"/>
    </source>
</evidence>
<feature type="binding site" evidence="18">
    <location>
        <position position="430"/>
    </location>
    <ligand>
        <name>thiamine diphosphate</name>
        <dbReference type="ChEBI" id="CHEBI:58937"/>
    </ligand>
</feature>
<evidence type="ECO:0000256" key="8">
    <source>
        <dbReference type="ARBA" id="ARBA00016662"/>
    </source>
</evidence>
<dbReference type="SUPFAM" id="SSF52518">
    <property type="entry name" value="Thiamin diphosphate-binding fold (THDP-binding)"/>
    <property type="match status" value="2"/>
</dbReference>
<dbReference type="CDD" id="cd02012">
    <property type="entry name" value="TPP_TK"/>
    <property type="match status" value="1"/>
</dbReference>
<feature type="binding site" evidence="18">
    <location>
        <position position="77"/>
    </location>
    <ligand>
        <name>thiamine diphosphate</name>
        <dbReference type="ChEBI" id="CHEBI:58937"/>
    </ligand>
</feature>
<dbReference type="InterPro" id="IPR005475">
    <property type="entry name" value="Transketolase-like_Pyr-bd"/>
</dbReference>
<feature type="binding site" evidence="19">
    <location>
        <position position="195"/>
    </location>
    <ligand>
        <name>Mg(2+)</name>
        <dbReference type="ChEBI" id="CHEBI:18420"/>
    </ligand>
</feature>
<evidence type="ECO:0000256" key="6">
    <source>
        <dbReference type="ARBA" id="ARBA00011738"/>
    </source>
</evidence>
<dbReference type="Pfam" id="PF22613">
    <property type="entry name" value="Transketolase_C_1"/>
    <property type="match status" value="1"/>
</dbReference>
<keyword evidence="13 18" id="KW-0786">Thiamine pyrophosphate</keyword>
<feature type="binding site" evidence="19">
    <location>
        <position position="193"/>
    </location>
    <ligand>
        <name>Mg(2+)</name>
        <dbReference type="ChEBI" id="CHEBI:18420"/>
    </ligand>
</feature>
<comment type="cofactor">
    <cofactor evidence="3">
        <name>Co(2+)</name>
        <dbReference type="ChEBI" id="CHEBI:48828"/>
    </cofactor>
</comment>
<dbReference type="PANTHER" id="PTHR43522">
    <property type="entry name" value="TRANSKETOLASE"/>
    <property type="match status" value="1"/>
</dbReference>
<dbReference type="Gene3D" id="3.40.50.970">
    <property type="match status" value="2"/>
</dbReference>
<dbReference type="InterPro" id="IPR009014">
    <property type="entry name" value="Transketo_C/PFOR_II"/>
</dbReference>
<feature type="binding site" evidence="18">
    <location>
        <position position="193"/>
    </location>
    <ligand>
        <name>thiamine diphosphate</name>
        <dbReference type="ChEBI" id="CHEBI:58937"/>
    </ligand>
</feature>
<dbReference type="GO" id="GO:0004802">
    <property type="term" value="F:transketolase activity"/>
    <property type="evidence" value="ECO:0007669"/>
    <property type="project" value="UniProtKB-UniRule"/>
</dbReference>
<comment type="cofactor">
    <cofactor evidence="2">
        <name>Mn(2+)</name>
        <dbReference type="ChEBI" id="CHEBI:29035"/>
    </cofactor>
</comment>
<keyword evidence="23" id="KW-1185">Reference proteome</keyword>
<dbReference type="OrthoDB" id="8732661at2"/>
<feature type="binding site" evidence="17">
    <location>
        <position position="512"/>
    </location>
    <ligand>
        <name>substrate</name>
    </ligand>
</feature>
<dbReference type="STRING" id="425400.LS65_01865"/>
<comment type="function">
    <text evidence="4">Catalyzes the transfer of a two-carbon ketol group from a ketose donor to an aldose acceptor, via a covalent intermediate with the cofactor thiamine pyrophosphate.</text>
</comment>
<feature type="site" description="Important for catalytic activity" evidence="20">
    <location>
        <position position="267"/>
    </location>
</feature>
<comment type="cofactor">
    <cofactor evidence="1">
        <name>Ca(2+)</name>
        <dbReference type="ChEBI" id="CHEBI:29108"/>
    </cofactor>
</comment>
<comment type="cofactor">
    <cofactor evidence="18">
        <name>thiamine diphosphate</name>
        <dbReference type="ChEBI" id="CHEBI:58937"/>
    </cofactor>
    <text evidence="18">Binds 1 thiamine pyrophosphate per subunit. During the reaction, the substrate forms a covalent intermediate with the cofactor.</text>
</comment>
<feature type="binding site" evidence="18">
    <location>
        <position position="164"/>
    </location>
    <ligand>
        <name>thiamine diphosphate</name>
        <dbReference type="ChEBI" id="CHEBI:58937"/>
    </ligand>
</feature>
<dbReference type="FunFam" id="3.40.50.970:FF:000081">
    <property type="entry name" value="Transketolase"/>
    <property type="match status" value="1"/>
</dbReference>
<feature type="binding site" evidence="17">
    <location>
        <position position="38"/>
    </location>
    <ligand>
        <name>substrate</name>
    </ligand>
</feature>
<evidence type="ECO:0000313" key="22">
    <source>
        <dbReference type="EMBL" id="TLE01956.1"/>
    </source>
</evidence>
<feature type="binding site" evidence="18">
    <location>
        <begin position="125"/>
        <end position="127"/>
    </location>
    <ligand>
        <name>thiamine diphosphate</name>
        <dbReference type="ChEBI" id="CHEBI:58937"/>
    </ligand>
</feature>
<accession>A0A4U8TPF1</accession>
<feature type="binding site" evidence="17">
    <location>
        <position position="466"/>
    </location>
    <ligand>
        <name>substrate</name>
    </ligand>
</feature>
<dbReference type="PANTHER" id="PTHR43522:SF2">
    <property type="entry name" value="TRANSKETOLASE 1-RELATED"/>
    <property type="match status" value="1"/>
</dbReference>
<evidence type="ECO:0000256" key="17">
    <source>
        <dbReference type="PIRSR" id="PIRSR605478-2"/>
    </source>
</evidence>
<keyword evidence="12 19" id="KW-0460">Magnesium</keyword>
<dbReference type="PROSITE" id="PS00802">
    <property type="entry name" value="TRANSKETOLASE_2"/>
    <property type="match status" value="1"/>
</dbReference>
<proteinExistence type="inferred from homology"/>
<evidence type="ECO:0000256" key="11">
    <source>
        <dbReference type="ARBA" id="ARBA00022837"/>
    </source>
</evidence>
<feature type="binding site" evidence="17">
    <location>
        <position position="354"/>
    </location>
    <ligand>
        <name>substrate</name>
    </ligand>
</feature>
<feature type="binding site" evidence="19">
    <location>
        <position position="163"/>
    </location>
    <ligand>
        <name>Mg(2+)</name>
        <dbReference type="ChEBI" id="CHEBI:18420"/>
    </ligand>
</feature>
<feature type="binding site" evidence="17">
    <location>
        <position position="381"/>
    </location>
    <ligand>
        <name>substrate</name>
    </ligand>
</feature>
<feature type="binding site" evidence="17">
    <location>
        <position position="267"/>
    </location>
    <ligand>
        <name>substrate</name>
    </ligand>
</feature>
<dbReference type="Gene3D" id="3.40.50.920">
    <property type="match status" value="1"/>
</dbReference>
<comment type="similarity">
    <text evidence="5">Belongs to the transketolase family.</text>
</comment>
<dbReference type="Pfam" id="PF00456">
    <property type="entry name" value="Transketolase_N"/>
    <property type="match status" value="1"/>
</dbReference>
<evidence type="ECO:0000256" key="15">
    <source>
        <dbReference type="NCBIfam" id="TIGR00232"/>
    </source>
</evidence>
<dbReference type="CDD" id="cd07033">
    <property type="entry name" value="TPP_PYR_DXS_TK_like"/>
    <property type="match status" value="1"/>
</dbReference>
<feature type="binding site" evidence="18">
    <location>
        <position position="267"/>
    </location>
    <ligand>
        <name>thiamine diphosphate</name>
        <dbReference type="ChEBI" id="CHEBI:58937"/>
    </ligand>
</feature>